<keyword evidence="2" id="KW-1185">Reference proteome</keyword>
<sequence length="343" mass="39449">MLLMILFLFHQWGVTGNFQPADQLVFTYETDRGVDARIYLAYQADELPAFYYCALKTPICLENLCNPVEIRLEWDLLGNFRDYRETPGKELTKFDHEPFEPKDYEQLKTILADKESFLQDYQMEDLVDTTVKVYSAEIDGLTAATSATFTDKLIPGAIYTCYTLWHLVNGEISDRILANTKSVMDRKLKRNMLLSGIVAYEDFILDGMPEAEKEFFLPDLMQLIPGKNRFIAIKSIRKLPDAAHLGKYAPELIDHYDKVKLPVQQAILQYFLKEKCSAELLKAWIPRAANVPGSLKLSLYQLFEKNFSVLDEPAIRQLREVLEQKQGSPDGHDKKMIALLSNR</sequence>
<proteinExistence type="predicted"/>
<dbReference type="Proteomes" id="UP001501508">
    <property type="component" value="Unassembled WGS sequence"/>
</dbReference>
<accession>A0ABP8M4I6</accession>
<evidence type="ECO:0000313" key="2">
    <source>
        <dbReference type="Proteomes" id="UP001501508"/>
    </source>
</evidence>
<evidence type="ECO:0000313" key="1">
    <source>
        <dbReference type="EMBL" id="GAA4444378.1"/>
    </source>
</evidence>
<reference evidence="2" key="1">
    <citation type="journal article" date="2019" name="Int. J. Syst. Evol. Microbiol.">
        <title>The Global Catalogue of Microorganisms (GCM) 10K type strain sequencing project: providing services to taxonomists for standard genome sequencing and annotation.</title>
        <authorList>
            <consortium name="The Broad Institute Genomics Platform"/>
            <consortium name="The Broad Institute Genome Sequencing Center for Infectious Disease"/>
            <person name="Wu L."/>
            <person name="Ma J."/>
        </authorList>
    </citation>
    <scope>NUCLEOTIDE SEQUENCE [LARGE SCALE GENOMIC DNA]</scope>
    <source>
        <strain evidence="2">JCM 31920</strain>
    </source>
</reference>
<name>A0ABP8M4I6_9BACT</name>
<dbReference type="EMBL" id="BAABEY010000032">
    <property type="protein sequence ID" value="GAA4444378.1"/>
    <property type="molecule type" value="Genomic_DNA"/>
</dbReference>
<dbReference type="RefSeq" id="WP_345031485.1">
    <property type="nucleotide sequence ID" value="NZ_BAABEY010000032.1"/>
</dbReference>
<comment type="caution">
    <text evidence="1">The sequence shown here is derived from an EMBL/GenBank/DDBJ whole genome shotgun (WGS) entry which is preliminary data.</text>
</comment>
<protein>
    <submittedName>
        <fullName evidence="1">Uncharacterized protein</fullName>
    </submittedName>
</protein>
<organism evidence="1 2">
    <name type="scientific">Ravibacter arvi</name>
    <dbReference type="NCBI Taxonomy" id="2051041"/>
    <lineage>
        <taxon>Bacteria</taxon>
        <taxon>Pseudomonadati</taxon>
        <taxon>Bacteroidota</taxon>
        <taxon>Cytophagia</taxon>
        <taxon>Cytophagales</taxon>
        <taxon>Spirosomataceae</taxon>
        <taxon>Ravibacter</taxon>
    </lineage>
</organism>
<gene>
    <name evidence="1" type="ORF">GCM10023091_34400</name>
</gene>